<dbReference type="CDD" id="cd19051">
    <property type="entry name" value="LGIC_TM_cation"/>
    <property type="match status" value="1"/>
</dbReference>
<evidence type="ECO:0000256" key="11">
    <source>
        <dbReference type="ARBA" id="ARBA00023170"/>
    </source>
</evidence>
<sequence length="554" mass="63365">MEKKHAKKTSISELCSWLLIVQKFPLLFCTGIITAEAVIVNTNLPSRTTTGNKPSKPPSTLGQYPRLNNNRNSHYYHSNRFQTDGQSSSSSSSSSSLDPEIDYSNDQTNDERRLFNYLMRNYDNTIRPLKNASKPINIRLGITLTQIFDLDEKNQVLTTNVWLDQEWIDEFLQWNSSEFGNISKIRIPCQSIWLPDIVLYNNADDYTRGYMNSRAIIEPNGNVFWPPPTKFRSTCQVDVTYFPFDDQTCSMKLGSWIYDGLTVNIENRTQNVDLSNYVSNGEWDLISTSLIRNVVYYPCCFEPFPDVTITLVIRRKILYYMYNVIIPCIMMSLLTLLVFCLPPESGEKIALGVTVLLAFSVFMLAISEKLPETSESIPLLGVYLTVVMGIASISIVMTVVVLNFHYCSPINKHELPAWIKSLIINDEKNIYNDYYAARSSMSMSMTTNSNDLQNFNNDNDKNDHNDDDGNDDDNNNYCPMMMMTTKSTTINEPDIDDGLLNHKKNSSKIYPMDQSSSSLLLQNKLQPPHHYRYKKQQQYLITRAKTGFEAATIS</sequence>
<dbReference type="GO" id="GO:0045211">
    <property type="term" value="C:postsynaptic membrane"/>
    <property type="evidence" value="ECO:0007669"/>
    <property type="project" value="UniProtKB-SubCell"/>
</dbReference>
<feature type="transmembrane region" description="Helical" evidence="17">
    <location>
        <begin position="379"/>
        <end position="406"/>
    </location>
</feature>
<evidence type="ECO:0000313" key="22">
    <source>
        <dbReference type="Proteomes" id="UP000790347"/>
    </source>
</evidence>
<evidence type="ECO:0000256" key="15">
    <source>
        <dbReference type="ARBA" id="ARBA00023303"/>
    </source>
</evidence>
<dbReference type="Proteomes" id="UP000790347">
    <property type="component" value="Unassembled WGS sequence"/>
</dbReference>
<evidence type="ECO:0000256" key="2">
    <source>
        <dbReference type="ARBA" id="ARBA00009237"/>
    </source>
</evidence>
<comment type="caution">
    <text evidence="17">Lacks conserved residue(s) required for the propagation of feature annotation.</text>
</comment>
<dbReference type="Pfam" id="PF02931">
    <property type="entry name" value="Neur_chan_LBD"/>
    <property type="match status" value="1"/>
</dbReference>
<reference evidence="21" key="1">
    <citation type="submission" date="2013-05" db="EMBL/GenBank/DDBJ databases">
        <authorList>
            <person name="Yim A.K.Y."/>
            <person name="Chan T.F."/>
            <person name="Ji K.M."/>
            <person name="Liu X.Y."/>
            <person name="Zhou J.W."/>
            <person name="Li R.Q."/>
            <person name="Yang K.Y."/>
            <person name="Li J."/>
            <person name="Li M."/>
            <person name="Law P.T.W."/>
            <person name="Wu Y.L."/>
            <person name="Cai Z.L."/>
            <person name="Qin H."/>
            <person name="Bao Y."/>
            <person name="Leung R.K.K."/>
            <person name="Ng P.K.S."/>
            <person name="Zou J."/>
            <person name="Zhong X.J."/>
            <person name="Ran P.X."/>
            <person name="Zhong N.S."/>
            <person name="Liu Z.G."/>
            <person name="Tsui S.K.W."/>
        </authorList>
    </citation>
    <scope>NUCLEOTIDE SEQUENCE</scope>
    <source>
        <strain evidence="21">Derf</strain>
        <tissue evidence="21">Whole organism</tissue>
    </source>
</reference>
<feature type="domain" description="Neurotransmitter-gated ion-channel transmembrane" evidence="20">
    <location>
        <begin position="324"/>
        <end position="472"/>
    </location>
</feature>
<feature type="compositionally biased region" description="Low complexity" evidence="18">
    <location>
        <begin position="447"/>
        <end position="457"/>
    </location>
</feature>
<keyword evidence="3 17" id="KW-0813">Transport</keyword>
<feature type="compositionally biased region" description="Acidic residues" evidence="18">
    <location>
        <begin position="465"/>
        <end position="474"/>
    </location>
</feature>
<evidence type="ECO:0000256" key="1">
    <source>
        <dbReference type="ARBA" id="ARBA00003328"/>
    </source>
</evidence>
<dbReference type="PRINTS" id="PR00252">
    <property type="entry name" value="NRIONCHANNEL"/>
</dbReference>
<dbReference type="GO" id="GO:0022848">
    <property type="term" value="F:acetylcholine-gated monoatomic cation-selective channel activity"/>
    <property type="evidence" value="ECO:0007669"/>
    <property type="project" value="InterPro"/>
</dbReference>
<name>A0A922HJ69_DERFA</name>
<dbReference type="InterPro" id="IPR018000">
    <property type="entry name" value="Neurotransmitter_ion_chnl_CS"/>
</dbReference>
<dbReference type="FunFam" id="1.20.58.390:FF:000043">
    <property type="entry name" value="AcetylCholine Receptor"/>
    <property type="match status" value="1"/>
</dbReference>
<evidence type="ECO:0000256" key="13">
    <source>
        <dbReference type="ARBA" id="ARBA00023257"/>
    </source>
</evidence>
<evidence type="ECO:0000256" key="10">
    <source>
        <dbReference type="ARBA" id="ARBA00023157"/>
    </source>
</evidence>
<dbReference type="CDD" id="cd18997">
    <property type="entry name" value="LGIC_ECD_nAChR"/>
    <property type="match status" value="1"/>
</dbReference>
<organism evidence="21 22">
    <name type="scientific">Dermatophagoides farinae</name>
    <name type="common">American house dust mite</name>
    <dbReference type="NCBI Taxonomy" id="6954"/>
    <lineage>
        <taxon>Eukaryota</taxon>
        <taxon>Metazoa</taxon>
        <taxon>Ecdysozoa</taxon>
        <taxon>Arthropoda</taxon>
        <taxon>Chelicerata</taxon>
        <taxon>Arachnida</taxon>
        <taxon>Acari</taxon>
        <taxon>Acariformes</taxon>
        <taxon>Sarcoptiformes</taxon>
        <taxon>Astigmata</taxon>
        <taxon>Psoroptidia</taxon>
        <taxon>Analgoidea</taxon>
        <taxon>Pyroglyphidae</taxon>
        <taxon>Dermatophagoidinae</taxon>
        <taxon>Dermatophagoides</taxon>
    </lineage>
</organism>
<dbReference type="InterPro" id="IPR036719">
    <property type="entry name" value="Neuro-gated_channel_TM_sf"/>
</dbReference>
<dbReference type="FunFam" id="2.70.170.10:FF:000016">
    <property type="entry name" value="Nicotinic acetylcholine receptor subunit"/>
    <property type="match status" value="1"/>
</dbReference>
<evidence type="ECO:0000256" key="17">
    <source>
        <dbReference type="RuleBase" id="RU000687"/>
    </source>
</evidence>
<evidence type="ECO:0000256" key="7">
    <source>
        <dbReference type="ARBA" id="ARBA00023018"/>
    </source>
</evidence>
<reference evidence="21" key="2">
    <citation type="journal article" date="2022" name="Res Sq">
        <title>Comparative Genomics Reveals Insights into the Divergent Evolution of Astigmatic Mites and Household Pest Adaptations.</title>
        <authorList>
            <person name="Xiong Q."/>
            <person name="Wan A.T.-Y."/>
            <person name="Liu X.-Y."/>
            <person name="Fung C.S.-H."/>
            <person name="Xiao X."/>
            <person name="Malainual N."/>
            <person name="Hou J."/>
            <person name="Wang L."/>
            <person name="Wang M."/>
            <person name="Yang K."/>
            <person name="Cui Y."/>
            <person name="Leung E."/>
            <person name="Nong W."/>
            <person name="Shin S.-K."/>
            <person name="Au S."/>
            <person name="Jeong K.Y."/>
            <person name="Chew F.T."/>
            <person name="Hui J."/>
            <person name="Leung T.F."/>
            <person name="Tungtrongchitr A."/>
            <person name="Zhong N."/>
            <person name="Liu Z."/>
            <person name="Tsui S."/>
        </authorList>
    </citation>
    <scope>NUCLEOTIDE SEQUENCE</scope>
    <source>
        <strain evidence="21">Derf</strain>
        <tissue evidence="21">Whole organism</tissue>
    </source>
</reference>
<evidence type="ECO:0000256" key="18">
    <source>
        <dbReference type="SAM" id="MobiDB-lite"/>
    </source>
</evidence>
<feature type="compositionally biased region" description="Low complexity" evidence="18">
    <location>
        <begin position="87"/>
        <end position="96"/>
    </location>
</feature>
<evidence type="ECO:0000256" key="16">
    <source>
        <dbReference type="ARBA" id="ARBA00034104"/>
    </source>
</evidence>
<evidence type="ECO:0000256" key="8">
    <source>
        <dbReference type="ARBA" id="ARBA00023065"/>
    </source>
</evidence>
<feature type="region of interest" description="Disordered" evidence="18">
    <location>
        <begin position="45"/>
        <end position="106"/>
    </location>
</feature>
<keyword evidence="7" id="KW-0770">Synapse</keyword>
<evidence type="ECO:0000256" key="5">
    <source>
        <dbReference type="ARBA" id="ARBA00022692"/>
    </source>
</evidence>
<evidence type="ECO:0000313" key="21">
    <source>
        <dbReference type="EMBL" id="KAH9493854.1"/>
    </source>
</evidence>
<keyword evidence="8 17" id="KW-0406">Ion transport</keyword>
<dbReference type="InterPro" id="IPR006202">
    <property type="entry name" value="Neur_chan_lig-bd"/>
</dbReference>
<dbReference type="InterPro" id="IPR036734">
    <property type="entry name" value="Neur_chan_lig-bd_sf"/>
</dbReference>
<dbReference type="Pfam" id="PF02932">
    <property type="entry name" value="Neur_chan_memb"/>
    <property type="match status" value="1"/>
</dbReference>
<dbReference type="Gene3D" id="2.70.170.10">
    <property type="entry name" value="Neurotransmitter-gated ion-channel ligand-binding domain"/>
    <property type="match status" value="1"/>
</dbReference>
<dbReference type="Gene3D" id="1.20.58.390">
    <property type="entry name" value="Neurotransmitter-gated ion-channel transmembrane domain"/>
    <property type="match status" value="1"/>
</dbReference>
<comment type="function">
    <text evidence="1">After binding acetylcholine, the AChR responds by an extensive change in conformation that affects all subunits and leads to opening of an ion-conducting channel across the plasma membrane.</text>
</comment>
<protein>
    <submittedName>
        <fullName evidence="21">Uncharacterized protein</fullName>
    </submittedName>
</protein>
<dbReference type="PROSITE" id="PS00236">
    <property type="entry name" value="NEUROTR_ION_CHANNEL"/>
    <property type="match status" value="1"/>
</dbReference>
<keyword evidence="4" id="KW-1003">Cell membrane</keyword>
<keyword evidence="11" id="KW-0675">Receptor</keyword>
<keyword evidence="5 17" id="KW-0812">Transmembrane</keyword>
<feature type="transmembrane region" description="Helical" evidence="17">
    <location>
        <begin position="349"/>
        <end position="367"/>
    </location>
</feature>
<proteinExistence type="inferred from homology"/>
<evidence type="ECO:0000256" key="12">
    <source>
        <dbReference type="ARBA" id="ARBA00023180"/>
    </source>
</evidence>
<accession>A0A922HJ69</accession>
<comment type="caution">
    <text evidence="21">The sequence shown here is derived from an EMBL/GenBank/DDBJ whole genome shotgun (WGS) entry which is preliminary data.</text>
</comment>
<feature type="compositionally biased region" description="Polar residues" evidence="18">
    <location>
        <begin position="45"/>
        <end position="62"/>
    </location>
</feature>
<dbReference type="PRINTS" id="PR00254">
    <property type="entry name" value="NICOTINICR"/>
</dbReference>
<feature type="compositionally biased region" description="Low complexity" evidence="18">
    <location>
        <begin position="68"/>
        <end position="80"/>
    </location>
</feature>
<evidence type="ECO:0000256" key="4">
    <source>
        <dbReference type="ARBA" id="ARBA00022475"/>
    </source>
</evidence>
<keyword evidence="9 17" id="KW-0472">Membrane</keyword>
<feature type="region of interest" description="Disordered" evidence="18">
    <location>
        <begin position="447"/>
        <end position="474"/>
    </location>
</feature>
<keyword evidence="10" id="KW-1015">Disulfide bond</keyword>
<keyword evidence="15 17" id="KW-0407">Ion channel</keyword>
<comment type="similarity">
    <text evidence="2">Belongs to the ligand-gated ion channel (TC 1.A.9) family. Acetylcholine receptor (TC 1.A.9.1) subfamily.</text>
</comment>
<keyword evidence="12" id="KW-0325">Glycoprotein</keyword>
<evidence type="ECO:0000256" key="14">
    <source>
        <dbReference type="ARBA" id="ARBA00023286"/>
    </source>
</evidence>
<dbReference type="GO" id="GO:0004888">
    <property type="term" value="F:transmembrane signaling receptor activity"/>
    <property type="evidence" value="ECO:0007669"/>
    <property type="project" value="InterPro"/>
</dbReference>
<dbReference type="NCBIfam" id="TIGR00860">
    <property type="entry name" value="LIC"/>
    <property type="match status" value="1"/>
</dbReference>
<keyword evidence="6 17" id="KW-1133">Transmembrane helix</keyword>
<dbReference type="InterPro" id="IPR002394">
    <property type="entry name" value="Nicotinic_acetylcholine_rcpt"/>
</dbReference>
<keyword evidence="13" id="KW-0628">Postsynaptic cell membrane</keyword>
<dbReference type="AlphaFoldDB" id="A0A922HJ69"/>
<comment type="subcellular location">
    <subcellularLocation>
        <location evidence="16">Postsynaptic cell membrane</location>
        <topology evidence="16">Multi-pass membrane protein</topology>
    </subcellularLocation>
</comment>
<dbReference type="SUPFAM" id="SSF90112">
    <property type="entry name" value="Neurotransmitter-gated ion-channel transmembrane pore"/>
    <property type="match status" value="1"/>
</dbReference>
<dbReference type="InterPro" id="IPR038050">
    <property type="entry name" value="Neuro_actylchol_rec"/>
</dbReference>
<evidence type="ECO:0000256" key="9">
    <source>
        <dbReference type="ARBA" id="ARBA00023136"/>
    </source>
</evidence>
<evidence type="ECO:0000256" key="3">
    <source>
        <dbReference type="ARBA" id="ARBA00022448"/>
    </source>
</evidence>
<gene>
    <name evidence="21" type="ORF">DERF_014582</name>
</gene>
<dbReference type="InterPro" id="IPR006201">
    <property type="entry name" value="Neur_channel"/>
</dbReference>
<dbReference type="SUPFAM" id="SSF63712">
    <property type="entry name" value="Nicotinic receptor ligand binding domain-like"/>
    <property type="match status" value="1"/>
</dbReference>
<evidence type="ECO:0000256" key="6">
    <source>
        <dbReference type="ARBA" id="ARBA00022989"/>
    </source>
</evidence>
<keyword evidence="14" id="KW-1071">Ligand-gated ion channel</keyword>
<feature type="transmembrane region" description="Helical" evidence="17">
    <location>
        <begin position="317"/>
        <end position="337"/>
    </location>
</feature>
<dbReference type="InterPro" id="IPR006029">
    <property type="entry name" value="Neurotrans-gated_channel_TM"/>
</dbReference>
<keyword evidence="22" id="KW-1185">Reference proteome</keyword>
<dbReference type="PANTHER" id="PTHR18945">
    <property type="entry name" value="NEUROTRANSMITTER GATED ION CHANNEL"/>
    <property type="match status" value="1"/>
</dbReference>
<evidence type="ECO:0000259" key="20">
    <source>
        <dbReference type="Pfam" id="PF02932"/>
    </source>
</evidence>
<evidence type="ECO:0000259" key="19">
    <source>
        <dbReference type="Pfam" id="PF02931"/>
    </source>
</evidence>
<feature type="domain" description="Neurotransmitter-gated ion-channel ligand-binding" evidence="19">
    <location>
        <begin position="111"/>
        <end position="317"/>
    </location>
</feature>
<dbReference type="EMBL" id="ASGP02000008">
    <property type="protein sequence ID" value="KAH9493854.1"/>
    <property type="molecule type" value="Genomic_DNA"/>
</dbReference>